<gene>
    <name evidence="5" type="ORF">Fadolivirus_1_161</name>
</gene>
<dbReference type="Gene3D" id="2.60.40.420">
    <property type="entry name" value="Cupredoxins - blue copper proteins"/>
    <property type="match status" value="1"/>
</dbReference>
<dbReference type="InterPro" id="IPR008972">
    <property type="entry name" value="Cupredoxin"/>
</dbReference>
<dbReference type="PANTHER" id="PTHR36507">
    <property type="entry name" value="BLL1555 PROTEIN"/>
    <property type="match status" value="1"/>
</dbReference>
<dbReference type="GO" id="GO:0009055">
    <property type="term" value="F:electron transfer activity"/>
    <property type="evidence" value="ECO:0007669"/>
    <property type="project" value="InterPro"/>
</dbReference>
<evidence type="ECO:0000256" key="1">
    <source>
        <dbReference type="ARBA" id="ARBA00022723"/>
    </source>
</evidence>
<accession>A0A7D3QVK4</accession>
<sequence>MQNLLENRKLINLFHVLVVAPLIWALATNRIPENYKQYIVWLALAVALFHLYKFVVSRTEGMESVFGSNVHQIKIFDSSPGYDQPKLTVNKGDIIVWTNVGEVEHTVTADNDQFNSGYIKPGEHFSVKFDFPGEYYYSCMYHKGWMKGVVIVK</sequence>
<reference evidence="5 6" key="1">
    <citation type="submission" date="2020-04" db="EMBL/GenBank/DDBJ databases">
        <title>Advantages and limits of metagenomic assembly and binning of a giant virus.</title>
        <authorList>
            <person name="Schulz F."/>
            <person name="Andreani J."/>
            <person name="Francis R."/>
            <person name="Boudjemaa H."/>
            <person name="Bou Khalil J.Y."/>
            <person name="Lee J."/>
            <person name="La Scola B."/>
            <person name="Woyke T."/>
        </authorList>
    </citation>
    <scope>NUCLEOTIDE SEQUENCE [LARGE SCALE GENOMIC DNA]</scope>
    <source>
        <strain evidence="5 6">FV1/VV64</strain>
    </source>
</reference>
<feature type="transmembrane region" description="Helical" evidence="3">
    <location>
        <begin position="12"/>
        <end position="32"/>
    </location>
</feature>
<keyword evidence="3" id="KW-0472">Membrane</keyword>
<dbReference type="EMBL" id="MT418680">
    <property type="protein sequence ID" value="QKF93619.1"/>
    <property type="molecule type" value="Genomic_DNA"/>
</dbReference>
<evidence type="ECO:0000256" key="3">
    <source>
        <dbReference type="SAM" id="Phobius"/>
    </source>
</evidence>
<organism evidence="5 6">
    <name type="scientific">Fadolivirus FV1/VV64</name>
    <dbReference type="NCBI Taxonomy" id="3070911"/>
    <lineage>
        <taxon>Viruses</taxon>
        <taxon>Varidnaviria</taxon>
        <taxon>Bamfordvirae</taxon>
        <taxon>Nucleocytoviricota</taxon>
        <taxon>Megaviricetes</taxon>
        <taxon>Imitervirales</taxon>
        <taxon>Mimiviridae</taxon>
        <taxon>Klosneuvirinae</taxon>
        <taxon>Fadolivirus</taxon>
        <taxon>Fadolivirus algeromassiliense</taxon>
    </lineage>
</organism>
<feature type="domain" description="Blue (type 1) copper" evidence="4">
    <location>
        <begin position="82"/>
        <end position="153"/>
    </location>
</feature>
<proteinExistence type="predicted"/>
<name>A0A7D3QVK4_9VIRU</name>
<dbReference type="PANTHER" id="PTHR36507:SF1">
    <property type="entry name" value="BLL1555 PROTEIN"/>
    <property type="match status" value="1"/>
</dbReference>
<keyword evidence="3" id="KW-1133">Transmembrane helix</keyword>
<dbReference type="SUPFAM" id="SSF49503">
    <property type="entry name" value="Cupredoxins"/>
    <property type="match status" value="1"/>
</dbReference>
<keyword evidence="1" id="KW-0479">Metal-binding</keyword>
<feature type="transmembrane region" description="Helical" evidence="3">
    <location>
        <begin position="38"/>
        <end position="56"/>
    </location>
</feature>
<dbReference type="Proteomes" id="UP001162001">
    <property type="component" value="Segment"/>
</dbReference>
<dbReference type="Pfam" id="PF00127">
    <property type="entry name" value="Copper-bind"/>
    <property type="match status" value="1"/>
</dbReference>
<keyword evidence="6" id="KW-1185">Reference proteome</keyword>
<evidence type="ECO:0000313" key="6">
    <source>
        <dbReference type="Proteomes" id="UP001162001"/>
    </source>
</evidence>
<keyword evidence="3" id="KW-0812">Transmembrane</keyword>
<keyword evidence="2" id="KW-0186">Copper</keyword>
<dbReference type="InterPro" id="IPR052721">
    <property type="entry name" value="ET_Amicyanin"/>
</dbReference>
<evidence type="ECO:0000259" key="4">
    <source>
        <dbReference type="Pfam" id="PF00127"/>
    </source>
</evidence>
<protein>
    <submittedName>
        <fullName evidence="5">Blue type 1 copper protein</fullName>
    </submittedName>
</protein>
<dbReference type="InterPro" id="IPR000923">
    <property type="entry name" value="BlueCu_1"/>
</dbReference>
<evidence type="ECO:0000256" key="2">
    <source>
        <dbReference type="ARBA" id="ARBA00023008"/>
    </source>
</evidence>
<evidence type="ECO:0000313" key="5">
    <source>
        <dbReference type="EMBL" id="QKF93619.1"/>
    </source>
</evidence>
<dbReference type="GO" id="GO:0005507">
    <property type="term" value="F:copper ion binding"/>
    <property type="evidence" value="ECO:0007669"/>
    <property type="project" value="InterPro"/>
</dbReference>